<gene>
    <name evidence="1" type="ORF">RRG08_016735</name>
</gene>
<dbReference type="AlphaFoldDB" id="A0AAE0YQG2"/>
<accession>A0AAE0YQG2</accession>
<evidence type="ECO:0000313" key="2">
    <source>
        <dbReference type="Proteomes" id="UP001283361"/>
    </source>
</evidence>
<organism evidence="1 2">
    <name type="scientific">Elysia crispata</name>
    <name type="common">lettuce slug</name>
    <dbReference type="NCBI Taxonomy" id="231223"/>
    <lineage>
        <taxon>Eukaryota</taxon>
        <taxon>Metazoa</taxon>
        <taxon>Spiralia</taxon>
        <taxon>Lophotrochozoa</taxon>
        <taxon>Mollusca</taxon>
        <taxon>Gastropoda</taxon>
        <taxon>Heterobranchia</taxon>
        <taxon>Euthyneura</taxon>
        <taxon>Panpulmonata</taxon>
        <taxon>Sacoglossa</taxon>
        <taxon>Placobranchoidea</taxon>
        <taxon>Plakobranchidae</taxon>
        <taxon>Elysia</taxon>
    </lineage>
</organism>
<comment type="caution">
    <text evidence="1">The sequence shown here is derived from an EMBL/GenBank/DDBJ whole genome shotgun (WGS) entry which is preliminary data.</text>
</comment>
<evidence type="ECO:0000313" key="1">
    <source>
        <dbReference type="EMBL" id="KAK3754546.1"/>
    </source>
</evidence>
<dbReference type="Proteomes" id="UP001283361">
    <property type="component" value="Unassembled WGS sequence"/>
</dbReference>
<proteinExistence type="predicted"/>
<reference evidence="1" key="1">
    <citation type="journal article" date="2023" name="G3 (Bethesda)">
        <title>A reference genome for the long-term kleptoplast-retaining sea slug Elysia crispata morphotype clarki.</title>
        <authorList>
            <person name="Eastman K.E."/>
            <person name="Pendleton A.L."/>
            <person name="Shaikh M.A."/>
            <person name="Suttiyut T."/>
            <person name="Ogas R."/>
            <person name="Tomko P."/>
            <person name="Gavelis G."/>
            <person name="Widhalm J.R."/>
            <person name="Wisecaver J.H."/>
        </authorList>
    </citation>
    <scope>NUCLEOTIDE SEQUENCE</scope>
    <source>
        <strain evidence="1">ECLA1</strain>
    </source>
</reference>
<dbReference type="EMBL" id="JAWDGP010005662">
    <property type="protein sequence ID" value="KAK3754546.1"/>
    <property type="molecule type" value="Genomic_DNA"/>
</dbReference>
<protein>
    <submittedName>
        <fullName evidence="1">Uncharacterized protein</fullName>
    </submittedName>
</protein>
<name>A0AAE0YQG2_9GAST</name>
<keyword evidence="2" id="KW-1185">Reference proteome</keyword>
<sequence length="72" mass="8392">MASSDDYKHLLFMSTKGRLTLRVMDEADLTEDFLKINLRKAANLLQSTPEVIRVRHEVMVHLKQRAHTDRVT</sequence>